<dbReference type="SUPFAM" id="SSF46934">
    <property type="entry name" value="UBA-like"/>
    <property type="match status" value="1"/>
</dbReference>
<comment type="similarity">
    <text evidence="1">Belongs to the RAD23 family.</text>
</comment>
<dbReference type="Gramene" id="AET6Gv20382200.4">
    <property type="protein sequence ID" value="AET6Gv20382200.4"/>
    <property type="gene ID" value="AET6Gv20382200"/>
</dbReference>
<evidence type="ECO:0000313" key="4">
    <source>
        <dbReference type="EnsemblPlants" id="AET6Gv20382200.4"/>
    </source>
</evidence>
<dbReference type="GO" id="GO:0005654">
    <property type="term" value="C:nucleoplasm"/>
    <property type="evidence" value="ECO:0007669"/>
    <property type="project" value="TreeGrafter"/>
</dbReference>
<organism evidence="4 5">
    <name type="scientific">Aegilops tauschii subsp. strangulata</name>
    <name type="common">Goatgrass</name>
    <dbReference type="NCBI Taxonomy" id="200361"/>
    <lineage>
        <taxon>Eukaryota</taxon>
        <taxon>Viridiplantae</taxon>
        <taxon>Streptophyta</taxon>
        <taxon>Embryophyta</taxon>
        <taxon>Tracheophyta</taxon>
        <taxon>Spermatophyta</taxon>
        <taxon>Magnoliopsida</taxon>
        <taxon>Liliopsida</taxon>
        <taxon>Poales</taxon>
        <taxon>Poaceae</taxon>
        <taxon>BOP clade</taxon>
        <taxon>Pooideae</taxon>
        <taxon>Triticodae</taxon>
        <taxon>Triticeae</taxon>
        <taxon>Triticinae</taxon>
        <taxon>Aegilops</taxon>
    </lineage>
</organism>
<feature type="chain" id="PRO_5018992405" description="Ubiquitin receptor RAD23" evidence="2">
    <location>
        <begin position="20"/>
        <end position="92"/>
    </location>
</feature>
<dbReference type="FunFam" id="1.10.8.10:FF:000002">
    <property type="entry name" value="UV excision repair protein RAD23 homolog"/>
    <property type="match status" value="1"/>
</dbReference>
<dbReference type="SMART" id="SM00165">
    <property type="entry name" value="UBA"/>
    <property type="match status" value="1"/>
</dbReference>
<reference evidence="4" key="3">
    <citation type="journal article" date="2017" name="Nature">
        <title>Genome sequence of the progenitor of the wheat D genome Aegilops tauschii.</title>
        <authorList>
            <person name="Luo M.C."/>
            <person name="Gu Y.Q."/>
            <person name="Puiu D."/>
            <person name="Wang H."/>
            <person name="Twardziok S.O."/>
            <person name="Deal K.R."/>
            <person name="Huo N."/>
            <person name="Zhu T."/>
            <person name="Wang L."/>
            <person name="Wang Y."/>
            <person name="McGuire P.E."/>
            <person name="Liu S."/>
            <person name="Long H."/>
            <person name="Ramasamy R.K."/>
            <person name="Rodriguez J.C."/>
            <person name="Van S.L."/>
            <person name="Yuan L."/>
            <person name="Wang Z."/>
            <person name="Xia Z."/>
            <person name="Xiao L."/>
            <person name="Anderson O.D."/>
            <person name="Ouyang S."/>
            <person name="Liang Y."/>
            <person name="Zimin A.V."/>
            <person name="Pertea G."/>
            <person name="Qi P."/>
            <person name="Bennetzen J.L."/>
            <person name="Dai X."/>
            <person name="Dawson M.W."/>
            <person name="Muller H.G."/>
            <person name="Kugler K."/>
            <person name="Rivarola-Duarte L."/>
            <person name="Spannagl M."/>
            <person name="Mayer K.F.X."/>
            <person name="Lu F.H."/>
            <person name="Bevan M.W."/>
            <person name="Leroy P."/>
            <person name="Li P."/>
            <person name="You F.M."/>
            <person name="Sun Q."/>
            <person name="Liu Z."/>
            <person name="Lyons E."/>
            <person name="Wicker T."/>
            <person name="Salzberg S.L."/>
            <person name="Devos K.M."/>
            <person name="Dvorak J."/>
        </authorList>
    </citation>
    <scope>NUCLEOTIDE SEQUENCE [LARGE SCALE GENOMIC DNA]</scope>
    <source>
        <strain evidence="4">cv. AL8/78</strain>
    </source>
</reference>
<dbReference type="AlphaFoldDB" id="A0A453NHZ7"/>
<dbReference type="Gene3D" id="1.10.8.10">
    <property type="entry name" value="DNA helicase RuvA subunit, C-terminal domain"/>
    <property type="match status" value="1"/>
</dbReference>
<dbReference type="GO" id="GO:0003684">
    <property type="term" value="F:damaged DNA binding"/>
    <property type="evidence" value="ECO:0007669"/>
    <property type="project" value="UniProtKB-UniRule"/>
</dbReference>
<evidence type="ECO:0000256" key="1">
    <source>
        <dbReference type="RuleBase" id="RU367049"/>
    </source>
</evidence>
<dbReference type="InterPro" id="IPR004806">
    <property type="entry name" value="Rad23"/>
</dbReference>
<proteinExistence type="inferred from homology"/>
<protein>
    <recommendedName>
        <fullName evidence="1">Ubiquitin receptor RAD23</fullName>
    </recommendedName>
    <alternativeName>
        <fullName evidence="1">DNA repair protein RAD23</fullName>
    </alternativeName>
</protein>
<keyword evidence="1" id="KW-0963">Cytoplasm</keyword>
<dbReference type="PROSITE" id="PS50030">
    <property type="entry name" value="UBA"/>
    <property type="match status" value="1"/>
</dbReference>
<dbReference type="PANTHER" id="PTHR10621:SF0">
    <property type="entry name" value="UV EXCISION REPAIR PROTEIN RAD23"/>
    <property type="match status" value="1"/>
</dbReference>
<feature type="signal peptide" evidence="2">
    <location>
        <begin position="1"/>
        <end position="19"/>
    </location>
</feature>
<dbReference type="GO" id="GO:0070628">
    <property type="term" value="F:proteasome binding"/>
    <property type="evidence" value="ECO:0007669"/>
    <property type="project" value="TreeGrafter"/>
</dbReference>
<dbReference type="GO" id="GO:0006289">
    <property type="term" value="P:nucleotide-excision repair"/>
    <property type="evidence" value="ECO:0007669"/>
    <property type="project" value="UniProtKB-UniRule"/>
</dbReference>
<keyword evidence="1" id="KW-0227">DNA damage</keyword>
<keyword evidence="1" id="KW-0234">DNA repair</keyword>
<name>A0A453NHZ7_AEGTS</name>
<evidence type="ECO:0000313" key="5">
    <source>
        <dbReference type="Proteomes" id="UP000015105"/>
    </source>
</evidence>
<dbReference type="PANTHER" id="PTHR10621">
    <property type="entry name" value="UV EXCISION REPAIR PROTEIN RAD23"/>
    <property type="match status" value="1"/>
</dbReference>
<dbReference type="EnsemblPlants" id="AET6Gv20382200.4">
    <property type="protein sequence ID" value="AET6Gv20382200.4"/>
    <property type="gene ID" value="AET6Gv20382200"/>
</dbReference>
<dbReference type="GO" id="GO:0043161">
    <property type="term" value="P:proteasome-mediated ubiquitin-dependent protein catabolic process"/>
    <property type="evidence" value="ECO:0007669"/>
    <property type="project" value="UniProtKB-UniRule"/>
</dbReference>
<reference evidence="4" key="4">
    <citation type="submission" date="2019-03" db="UniProtKB">
        <authorList>
            <consortium name="EnsemblPlants"/>
        </authorList>
    </citation>
    <scope>IDENTIFICATION</scope>
</reference>
<dbReference type="InterPro" id="IPR015940">
    <property type="entry name" value="UBA"/>
</dbReference>
<accession>A0A453NHZ7</accession>
<reference evidence="4" key="5">
    <citation type="journal article" date="2021" name="G3 (Bethesda)">
        <title>Aegilops tauschii genome assembly Aet v5.0 features greater sequence contiguity and improved annotation.</title>
        <authorList>
            <person name="Wang L."/>
            <person name="Zhu T."/>
            <person name="Rodriguez J.C."/>
            <person name="Deal K.R."/>
            <person name="Dubcovsky J."/>
            <person name="McGuire P.E."/>
            <person name="Lux T."/>
            <person name="Spannagl M."/>
            <person name="Mayer K.F.X."/>
            <person name="Baldrich P."/>
            <person name="Meyers B.C."/>
            <person name="Huo N."/>
            <person name="Gu Y.Q."/>
            <person name="Zhou H."/>
            <person name="Devos K.M."/>
            <person name="Bennetzen J.L."/>
            <person name="Unver T."/>
            <person name="Budak H."/>
            <person name="Gulick P.J."/>
            <person name="Galiba G."/>
            <person name="Kalapos B."/>
            <person name="Nelson D.R."/>
            <person name="Li P."/>
            <person name="You F.M."/>
            <person name="Luo M.C."/>
            <person name="Dvorak J."/>
        </authorList>
    </citation>
    <scope>NUCLEOTIDE SEQUENCE [LARGE SCALE GENOMIC DNA]</scope>
    <source>
        <strain evidence="4">cv. AL8/78</strain>
    </source>
</reference>
<sequence length="92" mass="10565">WCFILTIFSILVVYSDISTKSYLSDISRDFLDQADQDEMPHAISVTPEEQEAIGRLEAMGFERERVIEAFFACDRNEQLAANYLLEHAGDEE</sequence>
<evidence type="ECO:0000259" key="3">
    <source>
        <dbReference type="PROSITE" id="PS50030"/>
    </source>
</evidence>
<reference evidence="5" key="1">
    <citation type="journal article" date="2014" name="Science">
        <title>Ancient hybridizations among the ancestral genomes of bread wheat.</title>
        <authorList>
            <consortium name="International Wheat Genome Sequencing Consortium,"/>
            <person name="Marcussen T."/>
            <person name="Sandve S.R."/>
            <person name="Heier L."/>
            <person name="Spannagl M."/>
            <person name="Pfeifer M."/>
            <person name="Jakobsen K.S."/>
            <person name="Wulff B.B."/>
            <person name="Steuernagel B."/>
            <person name="Mayer K.F."/>
            <person name="Olsen O.A."/>
        </authorList>
    </citation>
    <scope>NUCLEOTIDE SEQUENCE [LARGE SCALE GENOMIC DNA]</scope>
    <source>
        <strain evidence="5">cv. AL8/78</strain>
    </source>
</reference>
<dbReference type="GO" id="GO:0005829">
    <property type="term" value="C:cytosol"/>
    <property type="evidence" value="ECO:0007669"/>
    <property type="project" value="TreeGrafter"/>
</dbReference>
<keyword evidence="5" id="KW-1185">Reference proteome</keyword>
<reference evidence="5" key="2">
    <citation type="journal article" date="2017" name="Nat. Plants">
        <title>The Aegilops tauschii genome reveals multiple impacts of transposons.</title>
        <authorList>
            <person name="Zhao G."/>
            <person name="Zou C."/>
            <person name="Li K."/>
            <person name="Wang K."/>
            <person name="Li T."/>
            <person name="Gao L."/>
            <person name="Zhang X."/>
            <person name="Wang H."/>
            <person name="Yang Z."/>
            <person name="Liu X."/>
            <person name="Jiang W."/>
            <person name="Mao L."/>
            <person name="Kong X."/>
            <person name="Jiao Y."/>
            <person name="Jia J."/>
        </authorList>
    </citation>
    <scope>NUCLEOTIDE SEQUENCE [LARGE SCALE GENOMIC DNA]</scope>
    <source>
        <strain evidence="5">cv. AL8/78</strain>
    </source>
</reference>
<dbReference type="Pfam" id="PF00627">
    <property type="entry name" value="UBA"/>
    <property type="match status" value="1"/>
</dbReference>
<comment type="function">
    <text evidence="1">Multiubiquitin chain receptor involved in modulation of proteasomal degradation. Involved in nucleotide excision repair.</text>
</comment>
<evidence type="ECO:0000256" key="2">
    <source>
        <dbReference type="SAM" id="SignalP"/>
    </source>
</evidence>
<comment type="subcellular location">
    <subcellularLocation>
        <location evidence="1">Nucleus</location>
    </subcellularLocation>
    <subcellularLocation>
        <location evidence="1">Cytoplasm</location>
    </subcellularLocation>
</comment>
<feature type="domain" description="UBA" evidence="3">
    <location>
        <begin position="47"/>
        <end position="87"/>
    </location>
</feature>
<dbReference type="GO" id="GO:0043130">
    <property type="term" value="F:ubiquitin binding"/>
    <property type="evidence" value="ECO:0007669"/>
    <property type="project" value="UniProtKB-UniRule"/>
</dbReference>
<dbReference type="GO" id="GO:0031593">
    <property type="term" value="F:polyubiquitin modification-dependent protein binding"/>
    <property type="evidence" value="ECO:0007669"/>
    <property type="project" value="UniProtKB-UniRule"/>
</dbReference>
<keyword evidence="2" id="KW-0732">Signal</keyword>
<dbReference type="InterPro" id="IPR009060">
    <property type="entry name" value="UBA-like_sf"/>
</dbReference>
<dbReference type="PRINTS" id="PR01839">
    <property type="entry name" value="RAD23PROTEIN"/>
</dbReference>
<dbReference type="Proteomes" id="UP000015105">
    <property type="component" value="Chromosome 6D"/>
</dbReference>
<keyword evidence="1" id="KW-0539">Nucleus</keyword>